<dbReference type="GO" id="GO:0048029">
    <property type="term" value="F:monosaccharide binding"/>
    <property type="evidence" value="ECO:0007669"/>
    <property type="project" value="TreeGrafter"/>
</dbReference>
<dbReference type="Ensembl" id="ENSPMET00000011921.1">
    <property type="protein sequence ID" value="ENSPMEP00000022758.1"/>
    <property type="gene ID" value="ENSPMEG00000003855.1"/>
</dbReference>
<keyword evidence="2" id="KW-1185">Reference proteome</keyword>
<dbReference type="Proteomes" id="UP000261480">
    <property type="component" value="Unplaced"/>
</dbReference>
<organism evidence="1 2">
    <name type="scientific">Poecilia mexicana</name>
    <dbReference type="NCBI Taxonomy" id="48701"/>
    <lineage>
        <taxon>Eukaryota</taxon>
        <taxon>Metazoa</taxon>
        <taxon>Chordata</taxon>
        <taxon>Craniata</taxon>
        <taxon>Vertebrata</taxon>
        <taxon>Euteleostomi</taxon>
        <taxon>Actinopterygii</taxon>
        <taxon>Neopterygii</taxon>
        <taxon>Teleostei</taxon>
        <taxon>Neoteleostei</taxon>
        <taxon>Acanthomorphata</taxon>
        <taxon>Ovalentaria</taxon>
        <taxon>Atherinomorphae</taxon>
        <taxon>Cyprinodontiformes</taxon>
        <taxon>Poeciliidae</taxon>
        <taxon>Poeciliinae</taxon>
        <taxon>Poecilia</taxon>
    </lineage>
</organism>
<dbReference type="AlphaFoldDB" id="A0A3B3WJ83"/>
<evidence type="ECO:0000313" key="2">
    <source>
        <dbReference type="Proteomes" id="UP000261480"/>
    </source>
</evidence>
<name>A0A3B3WJ83_9TELE</name>
<dbReference type="InterPro" id="IPR043529">
    <property type="entry name" value="ALPK1"/>
</dbReference>
<dbReference type="GO" id="GO:0045087">
    <property type="term" value="P:innate immune response"/>
    <property type="evidence" value="ECO:0007669"/>
    <property type="project" value="TreeGrafter"/>
</dbReference>
<accession>A0A3B3WJ83</accession>
<dbReference type="STRING" id="48701.ENSPMEP00000002797"/>
<dbReference type="GO" id="GO:0004674">
    <property type="term" value="F:protein serine/threonine kinase activity"/>
    <property type="evidence" value="ECO:0007669"/>
    <property type="project" value="InterPro"/>
</dbReference>
<evidence type="ECO:0000313" key="1">
    <source>
        <dbReference type="Ensembl" id="ENSPMEP00000002797.1"/>
    </source>
</evidence>
<reference evidence="1" key="1">
    <citation type="submission" date="2025-05" db="UniProtKB">
        <authorList>
            <consortium name="Ensembl"/>
        </authorList>
    </citation>
    <scope>IDENTIFICATION</scope>
</reference>
<proteinExistence type="predicted"/>
<dbReference type="PANTHER" id="PTHR46747">
    <property type="entry name" value="ALPHA-PROTEIN KINASE 1"/>
    <property type="match status" value="1"/>
</dbReference>
<dbReference type="GO" id="GO:0005929">
    <property type="term" value="C:cilium"/>
    <property type="evidence" value="ECO:0007669"/>
    <property type="project" value="TreeGrafter"/>
</dbReference>
<sequence length="156" mass="18065">MEVGGLLEDCLSAAREKPGSVEISDSVKLKYKCCRESLCEELASLLEEAEQMKWPFVPERWQYKQSISPTDKTNLNDLIGKNLQQLLDLLKSSIMAQEPQTSLAVMFLVDRFLYWIDESRRLLKITKLLNRWYPEQPIAPQLIIRVARVFLNSGIY</sequence>
<protein>
    <submittedName>
        <fullName evidence="1">Uncharacterized protein</fullName>
    </submittedName>
</protein>
<dbReference type="Ensembl" id="ENSPMET00000011914.1">
    <property type="protein sequence ID" value="ENSPMEP00000002797.1"/>
    <property type="gene ID" value="ENSPMEG00000003855.1"/>
</dbReference>
<dbReference type="GO" id="GO:0002753">
    <property type="term" value="P:cytoplasmic pattern recognition receptor signaling pathway"/>
    <property type="evidence" value="ECO:0007669"/>
    <property type="project" value="TreeGrafter"/>
</dbReference>
<dbReference type="PANTHER" id="PTHR46747:SF1">
    <property type="entry name" value="ALPHA-PROTEIN KINASE 1"/>
    <property type="match status" value="1"/>
</dbReference>